<comment type="caution">
    <text evidence="1">The sequence shown here is derived from an EMBL/GenBank/DDBJ whole genome shotgun (WGS) entry which is preliminary data.</text>
</comment>
<keyword evidence="2" id="KW-1185">Reference proteome</keyword>
<reference evidence="1 2" key="1">
    <citation type="submission" date="2023-10" db="EMBL/GenBank/DDBJ databases">
        <title>Nicoliella lavandulae sp. nov. isolated from Lavandula angustifolia flowers.</title>
        <authorList>
            <person name="Alcantara C."/>
            <person name="Zuniga M."/>
            <person name="Landete J.M."/>
            <person name="Monedero V."/>
        </authorList>
    </citation>
    <scope>NUCLEOTIDE SEQUENCE [LARGE SCALE GENOMIC DNA]</scope>
    <source>
        <strain evidence="1 2">Es01</strain>
    </source>
</reference>
<evidence type="ECO:0000313" key="2">
    <source>
        <dbReference type="Proteomes" id="UP001370590"/>
    </source>
</evidence>
<accession>A0ABU8SMH2</accession>
<dbReference type="Proteomes" id="UP001370590">
    <property type="component" value="Unassembled WGS sequence"/>
</dbReference>
<protein>
    <submittedName>
        <fullName evidence="1">Type I-E CRISPR-associated protein Cse1/CasA</fullName>
    </submittedName>
</protein>
<gene>
    <name evidence="1" type="ORF">R4146_08050</name>
</gene>
<proteinExistence type="predicted"/>
<dbReference type="Gene3D" id="1.10.132.100">
    <property type="match status" value="1"/>
</dbReference>
<dbReference type="RefSeq" id="WP_339960942.1">
    <property type="nucleotide sequence ID" value="NZ_JAWMWH010000003.1"/>
</dbReference>
<name>A0ABU8SMH2_9LACO</name>
<dbReference type="EMBL" id="JAWMWH010000003">
    <property type="protein sequence ID" value="MEJ6401093.1"/>
    <property type="molecule type" value="Genomic_DNA"/>
</dbReference>
<organism evidence="1 2">
    <name type="scientific">Nicoliella lavandulae</name>
    <dbReference type="NCBI Taxonomy" id="3082954"/>
    <lineage>
        <taxon>Bacteria</taxon>
        <taxon>Bacillati</taxon>
        <taxon>Bacillota</taxon>
        <taxon>Bacilli</taxon>
        <taxon>Lactobacillales</taxon>
        <taxon>Lactobacillaceae</taxon>
        <taxon>Nicoliella</taxon>
    </lineage>
</organism>
<dbReference type="Pfam" id="PF09481">
    <property type="entry name" value="CRISPR_Cse1"/>
    <property type="match status" value="1"/>
</dbReference>
<dbReference type="InterPro" id="IPR013381">
    <property type="entry name" value="CRISPR-assoc_prot_Cse1"/>
</dbReference>
<sequence>MGRYNLLDESWIKVIDENYDLKSVSLKDLFANANHYKLLAGDTAPQNFAVFRFLLSVIHTVFSRYDADGNEIDDDDDPIDVWKGIWENERFPKEVINKYLESQRIKFNLYDEDYPFFQVTKSNLEKYNIKKTGTISGKLINRLLSESDNKQDLFAPTSQLYKNKLSNDELVRWLITFQGYTGTGDKAKFPGMKVSASRGWLLDLGGVYIQGNNLFQTLMFNFKMDEISDQTPIWEWDVKDKMNLSRVSHPENLADLYTNCSRLIFIDPNTDLSSDNVSIEAVQLPGIIESECLMEPMTIWQIPKTGKNKGNIIPKNHRENEALWRSFGSLIVSDKLRPGIIDWFSNYLDFDVVNGSDVKIVSVGMTRNHDASSMPNDEIHDGLKIKDELLHGMRTEGWIGAIESEVKTTKDAIYSIRKFGINVCKIRNDFDSNLPDNLEMEAYFDVDIPFKEWVEDITLETDLRLYPFEWRKKLYEILKNIAKSQISPLSNRDLIGVVNSKDGSIDNIVTEYMKLLGNLKYKLDLKED</sequence>
<evidence type="ECO:0000313" key="1">
    <source>
        <dbReference type="EMBL" id="MEJ6401093.1"/>
    </source>
</evidence>